<feature type="region of interest" description="Disordered" evidence="1">
    <location>
        <begin position="983"/>
        <end position="1004"/>
    </location>
</feature>
<feature type="region of interest" description="Disordered" evidence="1">
    <location>
        <begin position="1183"/>
        <end position="1205"/>
    </location>
</feature>
<sequence length="1787" mass="204808">MPKHNNLHSLLQVLLEQPVAQNPDYFLFMLGTDTVYTHIPTYPHQLTKDTVVPKEQRAYVNGETLSYMARVVADRLGEHDPELSMVQPLSFSTPSVDVVNGPTTLGSEVGERIAQGVFLILKALAEGKKNIQISAHSRGAVESILIAHEIERIKTELQTKPSQTIFQIMANSPCTYTSKAVKKLFAEVNESIEVRTKLADRLSSSKINMFLMDPVPGGSWRGIGKFIAWRDERFYIKPPCTNAELLIFRDERTRCFIPIKFNGQTPLILPGHHGTASGNLYTQQFDDILVDENCNDSSLVQKLTVVKLLNFINSSTGLFDRVTSPVALEHLALDEISNEFFSAGKQERVELILELYRKIQLNDKAYRFLAGTAYAYLGSEASSSGARYVHADGHNYTSLDSLSPSLGGQFINKEHAFLYLLKHMAFKLNSDEYQPDALITQLGYVLSTIFTGYVQALEPKAADMSSSLSLHSQALLDSEADRKTTFEAISVFLETISQKYLRNHLSLEVKTNLLAEIDKVFAILQQFKRQPQDAVINKIIGECELILRSSFKNSVQIHHASLIDQSNKLNDRLKNYLVPDAQFNETVRVFLEKLELAASEESERSYIIRSVAKALKEVSPVTIINIKTVLNEQLEALQDGENPEKRQALAQILECTLYKECNLDRYFELDTVDDASSLTELDQLYDNIDTLINGFDHVKHLSGDLPLDIDIDILSTHRDRVIKLAANILIKKNWDLHNKPVNIKDDFFQKVKLQAIVLGGINPEVADLIKDLRILRSQLNESNEVIDQLARTQQNHNLHIDELYRNYQQLNEIITLNNAHLKQLAEESTRTKKEYSIETEQLKKQQQELREQLSESQLTLQRLTALLSENKSANEHEVGELKQKQHQLTQQLADSQATLERLNEEYSQNKEERSAETEQLIKQQQELREQLSESQLTLQRLTALLSENKSANEHEVGELKQKQHQLTQQLADSQATLERLNEEYSQNKEERSAETEQLIKQQQELREQLSESQLTLQRLTTQLSENKSANEHEVGDLKQKQHQLTQQLADSQATLERLNEEYSQNKEERSAETEQLIKQQQELREQLSESQLTLQRLTTQLSENKSANEHEVGDLKQKQHQLTQQLADSQAALERLNEEYNQNKEERSAETEQLIKQQQELREQLSESQLTLQRLTTQLSENKSANEHEVGELKQKQHQLTQQLADSQAALDRLNEEYSQNKEERSAETEQLKKQQQELREQLSESQLTLQRLTAQLSENKSANEHEVGDLKQKQHQLTQQLADSQAALDRLNEEYSQNKEERSAETEQLKKQQQELREQLSESQLTLQRLTTQLSENKSANEHEVGELKQKQHQLTQQLADSQAALDRLNEEYSQNKEERSTEIEQLKKQQQELREQLSESQLTLQRLTTQLSENKSANEHEVGDLKQKQHQLTQQLADSQAALERLNEEYSQNKEERSAENEQLKQQQQLLTSQLSQSQLALQQLTAQLSENKNANEHEVGELKQKQLQLTQQLSDSQAALEQLNAQLLENKIANTREVTELKKEQLRLIQQIAEDRANQIQLATELERIKQSFTAELLNIQQNQAQRNQHIVEEHNKQFRAQERLFQQLISPKEISCMQLIETKLIPLTKGYLDHLLKEAQKLNPSIKDKTSYDNLPELSGNESDKQKYLMIGKKFTISKNLLNQLEDKESIPLPSERITQFAQTLKSNNAQLKQHRDSEWTQFFKNCMVSIGIICTGIIPGLIALAAYSSYTGKSPLFFTRSQGDEYSHQVADKLDYLPISVK</sequence>
<evidence type="ECO:0000313" key="3">
    <source>
        <dbReference type="EMBL" id="STY17872.1"/>
    </source>
</evidence>
<keyword evidence="2" id="KW-0812">Transmembrane</keyword>
<keyword evidence="2" id="KW-1133">Transmembrane helix</keyword>
<feature type="region of interest" description="Disordered" evidence="1">
    <location>
        <begin position="1061"/>
        <end position="1082"/>
    </location>
</feature>
<proteinExistence type="predicted"/>
<feature type="compositionally biased region" description="Basic and acidic residues" evidence="1">
    <location>
        <begin position="1184"/>
        <end position="1195"/>
    </location>
</feature>
<dbReference type="OrthoDB" id="5651329at2"/>
<keyword evidence="2" id="KW-0472">Membrane</keyword>
<dbReference type="EMBL" id="UGOW01000001">
    <property type="protein sequence ID" value="STY17872.1"/>
    <property type="molecule type" value="Genomic_DNA"/>
</dbReference>
<feature type="region of interest" description="Disordered" evidence="1">
    <location>
        <begin position="1374"/>
        <end position="1396"/>
    </location>
</feature>
<feature type="region of interest" description="Disordered" evidence="1">
    <location>
        <begin position="1339"/>
        <end position="1361"/>
    </location>
</feature>
<feature type="region of interest" description="Disordered" evidence="1">
    <location>
        <begin position="1261"/>
        <end position="1283"/>
    </location>
</feature>
<gene>
    <name evidence="3" type="ORF">NCTC12376_01687</name>
</gene>
<name>A0A378KTJ2_9GAMM</name>
<evidence type="ECO:0000313" key="4">
    <source>
        <dbReference type="Proteomes" id="UP000254230"/>
    </source>
</evidence>
<feature type="compositionally biased region" description="Basic and acidic residues" evidence="1">
    <location>
        <begin position="1106"/>
        <end position="1117"/>
    </location>
</feature>
<dbReference type="RefSeq" id="WP_115148729.1">
    <property type="nucleotide sequence ID" value="NZ_UGOW01000001.1"/>
</dbReference>
<dbReference type="STRING" id="45072.Lqua_1109"/>
<accession>A0A378KTJ2</accession>
<feature type="transmembrane region" description="Helical" evidence="2">
    <location>
        <begin position="1732"/>
        <end position="1755"/>
    </location>
</feature>
<dbReference type="Proteomes" id="UP000254230">
    <property type="component" value="Unassembled WGS sequence"/>
</dbReference>
<feature type="compositionally biased region" description="Basic and acidic residues" evidence="1">
    <location>
        <begin position="1141"/>
        <end position="1150"/>
    </location>
</feature>
<feature type="region of interest" description="Disordered" evidence="1">
    <location>
        <begin position="1141"/>
        <end position="1160"/>
    </location>
</feature>
<feature type="compositionally biased region" description="Basic and acidic residues" evidence="1">
    <location>
        <begin position="1262"/>
        <end position="1273"/>
    </location>
</feature>
<feature type="region of interest" description="Disordered" evidence="1">
    <location>
        <begin position="1296"/>
        <end position="1318"/>
    </location>
</feature>
<reference evidence="3 4" key="1">
    <citation type="submission" date="2018-06" db="EMBL/GenBank/DDBJ databases">
        <authorList>
            <consortium name="Pathogen Informatics"/>
            <person name="Doyle S."/>
        </authorList>
    </citation>
    <scope>NUCLEOTIDE SEQUENCE [LARGE SCALE GENOMIC DNA]</scope>
    <source>
        <strain evidence="3 4">NCTC12376</strain>
    </source>
</reference>
<organism evidence="3 4">
    <name type="scientific">Legionella quateirensis</name>
    <dbReference type="NCBI Taxonomy" id="45072"/>
    <lineage>
        <taxon>Bacteria</taxon>
        <taxon>Pseudomonadati</taxon>
        <taxon>Pseudomonadota</taxon>
        <taxon>Gammaproteobacteria</taxon>
        <taxon>Legionellales</taxon>
        <taxon>Legionellaceae</taxon>
        <taxon>Legionella</taxon>
    </lineage>
</organism>
<feature type="region of interest" description="Disordered" evidence="1">
    <location>
        <begin position="1218"/>
        <end position="1240"/>
    </location>
</feature>
<feature type="region of interest" description="Disordered" evidence="1">
    <location>
        <begin position="1105"/>
        <end position="1127"/>
    </location>
</feature>
<feature type="compositionally biased region" description="Basic and acidic residues" evidence="1">
    <location>
        <begin position="983"/>
        <end position="994"/>
    </location>
</feature>
<evidence type="ECO:0000256" key="2">
    <source>
        <dbReference type="SAM" id="Phobius"/>
    </source>
</evidence>
<feature type="compositionally biased region" description="Basic and acidic residues" evidence="1">
    <location>
        <begin position="1340"/>
        <end position="1351"/>
    </location>
</feature>
<feature type="compositionally biased region" description="Basic and acidic residues" evidence="1">
    <location>
        <begin position="1061"/>
        <end position="1072"/>
    </location>
</feature>
<evidence type="ECO:0000256" key="1">
    <source>
        <dbReference type="SAM" id="MobiDB-lite"/>
    </source>
</evidence>
<protein>
    <submittedName>
        <fullName evidence="3">Chromosome segregation protein SMC</fullName>
    </submittedName>
</protein>